<name>A0A9J5XX62_SOLCO</name>
<evidence type="ECO:0000313" key="2">
    <source>
        <dbReference type="Proteomes" id="UP000824120"/>
    </source>
</evidence>
<dbReference type="EMBL" id="JACXVP010000008">
    <property type="protein sequence ID" value="KAG5591470.1"/>
    <property type="molecule type" value="Genomic_DNA"/>
</dbReference>
<evidence type="ECO:0000313" key="1">
    <source>
        <dbReference type="EMBL" id="KAG5591470.1"/>
    </source>
</evidence>
<proteinExistence type="predicted"/>
<organism evidence="1 2">
    <name type="scientific">Solanum commersonii</name>
    <name type="common">Commerson's wild potato</name>
    <name type="synonym">Commerson's nightshade</name>
    <dbReference type="NCBI Taxonomy" id="4109"/>
    <lineage>
        <taxon>Eukaryota</taxon>
        <taxon>Viridiplantae</taxon>
        <taxon>Streptophyta</taxon>
        <taxon>Embryophyta</taxon>
        <taxon>Tracheophyta</taxon>
        <taxon>Spermatophyta</taxon>
        <taxon>Magnoliopsida</taxon>
        <taxon>eudicotyledons</taxon>
        <taxon>Gunneridae</taxon>
        <taxon>Pentapetalae</taxon>
        <taxon>asterids</taxon>
        <taxon>lamiids</taxon>
        <taxon>Solanales</taxon>
        <taxon>Solanaceae</taxon>
        <taxon>Solanoideae</taxon>
        <taxon>Solaneae</taxon>
        <taxon>Solanum</taxon>
    </lineage>
</organism>
<reference evidence="1 2" key="1">
    <citation type="submission" date="2020-09" db="EMBL/GenBank/DDBJ databases">
        <title>De no assembly of potato wild relative species, Solanum commersonii.</title>
        <authorList>
            <person name="Cho K."/>
        </authorList>
    </citation>
    <scope>NUCLEOTIDE SEQUENCE [LARGE SCALE GENOMIC DNA]</scope>
    <source>
        <strain evidence="1">LZ3.2</strain>
        <tissue evidence="1">Leaf</tissue>
    </source>
</reference>
<dbReference type="AlphaFoldDB" id="A0A9J5XX62"/>
<sequence>MDGLSKCWNIPNKCSGSMVLVLVQILEYIISHPLQKITIFYLSVTLQKKIHVRQKITMFYLYVSLLLFEVLSGLHGNKLKSIIYPINGTSYHLGPHLDDFINCEIWNGIIEKFGKRLASCQRQYLSMGGKCNIDCSWDENDSQVSPNKVDQSHVIKMHGRFVNQNLTIHTKSLLVNQVFGR</sequence>
<feature type="non-terminal residue" evidence="1">
    <location>
        <position position="181"/>
    </location>
</feature>
<comment type="caution">
    <text evidence="1">The sequence shown here is derived from an EMBL/GenBank/DDBJ whole genome shotgun (WGS) entry which is preliminary data.</text>
</comment>
<keyword evidence="2" id="KW-1185">Reference proteome</keyword>
<accession>A0A9J5XX62</accession>
<gene>
    <name evidence="1" type="ORF">H5410_041984</name>
</gene>
<protein>
    <submittedName>
        <fullName evidence="1">Uncharacterized protein</fullName>
    </submittedName>
</protein>
<dbReference type="Proteomes" id="UP000824120">
    <property type="component" value="Chromosome 8"/>
</dbReference>